<dbReference type="GO" id="GO:0008270">
    <property type="term" value="F:zinc ion binding"/>
    <property type="evidence" value="ECO:0007669"/>
    <property type="project" value="InterPro"/>
</dbReference>
<evidence type="ECO:0000313" key="12">
    <source>
        <dbReference type="EMBL" id="MBJ7603223.1"/>
    </source>
</evidence>
<evidence type="ECO:0000256" key="7">
    <source>
        <dbReference type="ARBA" id="ARBA00023159"/>
    </source>
</evidence>
<dbReference type="Pfam" id="PF01035">
    <property type="entry name" value="DNA_binding_1"/>
    <property type="match status" value="1"/>
</dbReference>
<dbReference type="NCBIfam" id="TIGR00589">
    <property type="entry name" value="ogt"/>
    <property type="match status" value="1"/>
</dbReference>
<evidence type="ECO:0000259" key="10">
    <source>
        <dbReference type="Pfam" id="PF01035"/>
    </source>
</evidence>
<organism evidence="12 13">
    <name type="scientific">Candidatus Dormiibacter inghamiae</name>
    <dbReference type="NCBI Taxonomy" id="3127013"/>
    <lineage>
        <taxon>Bacteria</taxon>
        <taxon>Bacillati</taxon>
        <taxon>Candidatus Dormiibacterota</taxon>
        <taxon>Candidatus Dormibacteria</taxon>
        <taxon>Candidatus Dormibacterales</taxon>
        <taxon>Candidatus Dormibacteraceae</taxon>
        <taxon>Candidatus Dormiibacter</taxon>
    </lineage>
</organism>
<evidence type="ECO:0000256" key="9">
    <source>
        <dbReference type="ARBA" id="ARBA00049348"/>
    </source>
</evidence>
<dbReference type="PANTHER" id="PTHR10815:SF5">
    <property type="entry name" value="METHYLATED-DNA--PROTEIN-CYSTEINE METHYLTRANSFERASE"/>
    <property type="match status" value="1"/>
</dbReference>
<evidence type="ECO:0000256" key="8">
    <source>
        <dbReference type="ARBA" id="ARBA00023204"/>
    </source>
</evidence>
<accession>A0A934KI30</accession>
<keyword evidence="6" id="KW-0227">DNA damage</keyword>
<evidence type="ECO:0000256" key="5">
    <source>
        <dbReference type="ARBA" id="ARBA00022679"/>
    </source>
</evidence>
<evidence type="ECO:0000256" key="1">
    <source>
        <dbReference type="ARBA" id="ARBA00001286"/>
    </source>
</evidence>
<dbReference type="RefSeq" id="WP_338178876.1">
    <property type="nucleotide sequence ID" value="NZ_JAEKNQ010000033.1"/>
</dbReference>
<evidence type="ECO:0000256" key="2">
    <source>
        <dbReference type="ARBA" id="ARBA00008711"/>
    </source>
</evidence>
<dbReference type="InterPro" id="IPR036217">
    <property type="entry name" value="MethylDNA_cys_MeTrfase_DNAb"/>
</dbReference>
<dbReference type="Gene3D" id="1.10.10.10">
    <property type="entry name" value="Winged helix-like DNA-binding domain superfamily/Winged helix DNA-binding domain"/>
    <property type="match status" value="1"/>
</dbReference>
<evidence type="ECO:0000256" key="3">
    <source>
        <dbReference type="ARBA" id="ARBA00011918"/>
    </source>
</evidence>
<comment type="similarity">
    <text evidence="2">Belongs to the MGMT family.</text>
</comment>
<dbReference type="PROSITE" id="PS00374">
    <property type="entry name" value="MGMT"/>
    <property type="match status" value="1"/>
</dbReference>
<sequence>MNMVEEALHELSAAQAPDGFLERTLRACGLRDSYAKVATPIGDYFVAWRGNRVSAVSRADKGLDSFLGWFAEKVDRSLEPAASVPAAIRSALLATRGQGLSYDFGQLTEFEQAVLRKTLEIPRGEVRSYGWVAREIGRPGAVRAVGTALRHNPIPLLIPCHRVVRGDGDLGNYAGGHPELKKDILTLEGLDLGWLEDLARRRKRFLGSRTTHVFCHPTCFHARRIAPDNRVEFSAEQEARAAGYRPCRDCRPVAA</sequence>
<comment type="catalytic activity">
    <reaction evidence="9">
        <text>a 6-O-methyl-2'-deoxyguanosine in DNA + L-cysteinyl-[protein] = S-methyl-L-cysteinyl-[protein] + a 2'-deoxyguanosine in DNA</text>
        <dbReference type="Rhea" id="RHEA:24000"/>
        <dbReference type="Rhea" id="RHEA-COMP:10131"/>
        <dbReference type="Rhea" id="RHEA-COMP:10132"/>
        <dbReference type="Rhea" id="RHEA-COMP:11367"/>
        <dbReference type="Rhea" id="RHEA-COMP:11368"/>
        <dbReference type="ChEBI" id="CHEBI:29950"/>
        <dbReference type="ChEBI" id="CHEBI:82612"/>
        <dbReference type="ChEBI" id="CHEBI:85445"/>
        <dbReference type="ChEBI" id="CHEBI:85448"/>
        <dbReference type="EC" id="2.1.1.63"/>
    </reaction>
</comment>
<evidence type="ECO:0000313" key="13">
    <source>
        <dbReference type="Proteomes" id="UP000620075"/>
    </source>
</evidence>
<dbReference type="Gene3D" id="3.40.10.10">
    <property type="entry name" value="DNA Methylphosphotriester Repair Domain"/>
    <property type="match status" value="1"/>
</dbReference>
<proteinExistence type="inferred from homology"/>
<name>A0A934KI30_9BACT</name>
<evidence type="ECO:0000256" key="6">
    <source>
        <dbReference type="ARBA" id="ARBA00022763"/>
    </source>
</evidence>
<dbReference type="GO" id="GO:0006355">
    <property type="term" value="P:regulation of DNA-templated transcription"/>
    <property type="evidence" value="ECO:0007669"/>
    <property type="project" value="InterPro"/>
</dbReference>
<dbReference type="Pfam" id="PF02805">
    <property type="entry name" value="Ada_Zn_binding"/>
    <property type="match status" value="1"/>
</dbReference>
<feature type="domain" description="Methylated-DNA-[protein]-cysteine S-methyltransferase DNA binding" evidence="10">
    <location>
        <begin position="109"/>
        <end position="189"/>
    </location>
</feature>
<dbReference type="AlphaFoldDB" id="A0A934KI30"/>
<dbReference type="GO" id="GO:0003677">
    <property type="term" value="F:DNA binding"/>
    <property type="evidence" value="ECO:0007669"/>
    <property type="project" value="InterPro"/>
</dbReference>
<comment type="caution">
    <text evidence="12">The sequence shown here is derived from an EMBL/GenBank/DDBJ whole genome shotgun (WGS) entry which is preliminary data.</text>
</comment>
<comment type="catalytic activity">
    <reaction evidence="1">
        <text>a 4-O-methyl-thymidine in DNA + L-cysteinyl-[protein] = a thymidine in DNA + S-methyl-L-cysteinyl-[protein]</text>
        <dbReference type="Rhea" id="RHEA:53428"/>
        <dbReference type="Rhea" id="RHEA-COMP:10131"/>
        <dbReference type="Rhea" id="RHEA-COMP:10132"/>
        <dbReference type="Rhea" id="RHEA-COMP:13555"/>
        <dbReference type="Rhea" id="RHEA-COMP:13556"/>
        <dbReference type="ChEBI" id="CHEBI:29950"/>
        <dbReference type="ChEBI" id="CHEBI:82612"/>
        <dbReference type="ChEBI" id="CHEBI:137386"/>
        <dbReference type="ChEBI" id="CHEBI:137387"/>
        <dbReference type="EC" id="2.1.1.63"/>
    </reaction>
</comment>
<reference evidence="12 13" key="1">
    <citation type="submission" date="2020-10" db="EMBL/GenBank/DDBJ databases">
        <title>Ca. Dormibacterota MAGs.</title>
        <authorList>
            <person name="Montgomery K."/>
        </authorList>
    </citation>
    <scope>NUCLEOTIDE SEQUENCE [LARGE SCALE GENOMIC DNA]</scope>
    <source>
        <strain evidence="12">SC8811_S16_3</strain>
    </source>
</reference>
<keyword evidence="8" id="KW-0234">DNA repair</keyword>
<dbReference type="SUPFAM" id="SSF57884">
    <property type="entry name" value="Ada DNA repair protein, N-terminal domain (N-Ada 10)"/>
    <property type="match status" value="1"/>
</dbReference>
<dbReference type="EC" id="2.1.1.63" evidence="3"/>
<dbReference type="GO" id="GO:0006281">
    <property type="term" value="P:DNA repair"/>
    <property type="evidence" value="ECO:0007669"/>
    <property type="project" value="UniProtKB-KW"/>
</dbReference>
<feature type="domain" description="Ada DNA repair metal-binding" evidence="11">
    <location>
        <begin position="205"/>
        <end position="252"/>
    </location>
</feature>
<dbReference type="EMBL" id="JAEKNQ010000033">
    <property type="protein sequence ID" value="MBJ7603223.1"/>
    <property type="molecule type" value="Genomic_DNA"/>
</dbReference>
<dbReference type="InterPro" id="IPR036388">
    <property type="entry name" value="WH-like_DNA-bd_sf"/>
</dbReference>
<keyword evidence="4 12" id="KW-0489">Methyltransferase</keyword>
<dbReference type="FunFam" id="1.10.10.10:FF:000214">
    <property type="entry name" value="Methylated-DNA--protein-cysteine methyltransferase"/>
    <property type="match status" value="1"/>
</dbReference>
<keyword evidence="7" id="KW-0010">Activator</keyword>
<dbReference type="Proteomes" id="UP000620075">
    <property type="component" value="Unassembled WGS sequence"/>
</dbReference>
<dbReference type="InterPro" id="IPR035451">
    <property type="entry name" value="Ada-like_dom_sf"/>
</dbReference>
<dbReference type="InterPro" id="IPR001497">
    <property type="entry name" value="MethylDNA_cys_MeTrfase_AS"/>
</dbReference>
<dbReference type="InterPro" id="IPR014048">
    <property type="entry name" value="MethylDNA_cys_MeTrfase_DNA-bd"/>
</dbReference>
<dbReference type="CDD" id="cd06445">
    <property type="entry name" value="ATase"/>
    <property type="match status" value="1"/>
</dbReference>
<dbReference type="PANTHER" id="PTHR10815">
    <property type="entry name" value="METHYLATED-DNA--PROTEIN-CYSTEINE METHYLTRANSFERASE"/>
    <property type="match status" value="1"/>
</dbReference>
<dbReference type="GO" id="GO:0032259">
    <property type="term" value="P:methylation"/>
    <property type="evidence" value="ECO:0007669"/>
    <property type="project" value="UniProtKB-KW"/>
</dbReference>
<evidence type="ECO:0000256" key="4">
    <source>
        <dbReference type="ARBA" id="ARBA00022603"/>
    </source>
</evidence>
<gene>
    <name evidence="12" type="ORF">JF888_08570</name>
</gene>
<dbReference type="SUPFAM" id="SSF46767">
    <property type="entry name" value="Methylated DNA-protein cysteine methyltransferase, C-terminal domain"/>
    <property type="match status" value="1"/>
</dbReference>
<evidence type="ECO:0000259" key="11">
    <source>
        <dbReference type="Pfam" id="PF02805"/>
    </source>
</evidence>
<protein>
    <recommendedName>
        <fullName evidence="3">methylated-DNA--[protein]-cysteine S-methyltransferase</fullName>
        <ecNumber evidence="3">2.1.1.63</ecNumber>
    </recommendedName>
</protein>
<dbReference type="GO" id="GO:0003908">
    <property type="term" value="F:methylated-DNA-[protein]-cysteine S-methyltransferase activity"/>
    <property type="evidence" value="ECO:0007669"/>
    <property type="project" value="UniProtKB-EC"/>
</dbReference>
<dbReference type="InterPro" id="IPR004026">
    <property type="entry name" value="Ada_DNA_repair_Zn-bd"/>
</dbReference>
<keyword evidence="5 12" id="KW-0808">Transferase</keyword>